<sequence length="142" mass="14924">MSFLNSGIDVTNFMDSFDTGMAVNARNKANAYLKGGAAERTGDLAKQGSGLFGYYKGKDLLADAGAYEQQQQANASMFDDIANLAGGIGGYAAMGGFSGNPIKTLSDGTAEKAWNTDLNIGGFTPSEIFRDQTIDFSSYLGN</sequence>
<dbReference type="EMBL" id="AY713440">
    <property type="protein sequence ID" value="AAU84565.1"/>
    <property type="molecule type" value="Genomic_DNA"/>
</dbReference>
<accession>Q5Y1A8</accession>
<name>Q5Y1A8_9ZZZZ</name>
<reference evidence="1" key="1">
    <citation type="journal article" date="2005" name="Environ. Microbiol.">
        <title>Potential photosynthesis gene recombination between Prochlorococcus and Synechococcus via viral intermediates.</title>
        <authorList>
            <person name="Zeidner G."/>
            <person name="Bielawski J.P."/>
            <person name="Shmoish M."/>
            <person name="Scanlan D.J."/>
            <person name="Sabehi G."/>
            <person name="Beja O."/>
        </authorList>
    </citation>
    <scope>NUCLEOTIDE SEQUENCE</scope>
    <source>
        <strain evidence="1">2</strain>
    </source>
</reference>
<organism evidence="1">
    <name type="scientific">uncultured organism BAC21E04</name>
    <dbReference type="NCBI Taxonomy" id="382346"/>
    <lineage>
        <taxon>unclassified sequences</taxon>
        <taxon>environmental samples</taxon>
    </lineage>
</organism>
<protein>
    <submittedName>
        <fullName evidence="1">Uncharacterized protein</fullName>
    </submittedName>
</protein>
<evidence type="ECO:0000313" key="1">
    <source>
        <dbReference type="EMBL" id="AAU84565.1"/>
    </source>
</evidence>
<dbReference type="AlphaFoldDB" id="Q5Y1A8"/>
<proteinExistence type="predicted"/>